<dbReference type="InterPro" id="IPR017850">
    <property type="entry name" value="Alkaline_phosphatase_core_sf"/>
</dbReference>
<comment type="similarity">
    <text evidence="1">Belongs to the sulfatase family.</text>
</comment>
<sequence length="366" mass="41189">MDDIVFVTADSVRADYVDEMDYVSSFDVATGMTAAQYTRPSLASIHASSYESVLTGRVNEPTLAQALSDAGYTCLGCSPNPNTDATFGFAEGFDRYDSFIEPGNRGSGLRQYLANFDLLRRIYYKFYPPHAKSENRPRDREVVDQAIEWFNAAEGPRFLWVHLMETHRPYGAGDDAVSEELDQKAFFKPEQLSDAEEAEIERKYRHSLERADENVRHLLAEIDSDDPKFVFTADHGEGFGVEGYYFHQPQLRRVDDCLVEVPVVFDGIDADGPLSLLDLAPTIAASAGADVADAWHGNDLLETTTDYTITIAPWHEQATVLWQDFEHRLVSRDARVTFESRETETGVEDDVPEELQGQLRDLGYVE</sequence>
<keyword evidence="4" id="KW-0808">Transferase</keyword>
<evidence type="ECO:0000313" key="4">
    <source>
        <dbReference type="EMBL" id="QLH78912.1"/>
    </source>
</evidence>
<evidence type="ECO:0000256" key="1">
    <source>
        <dbReference type="ARBA" id="ARBA00008779"/>
    </source>
</evidence>
<dbReference type="Proteomes" id="UP000509667">
    <property type="component" value="Chromosome"/>
</dbReference>
<keyword evidence="4" id="KW-0378">Hydrolase</keyword>
<dbReference type="RefSeq" id="WP_179908790.1">
    <property type="nucleotide sequence ID" value="NZ_CP058910.1"/>
</dbReference>
<dbReference type="GO" id="GO:0016740">
    <property type="term" value="F:transferase activity"/>
    <property type="evidence" value="ECO:0007669"/>
    <property type="project" value="UniProtKB-KW"/>
</dbReference>
<evidence type="ECO:0000259" key="3">
    <source>
        <dbReference type="Pfam" id="PF00884"/>
    </source>
</evidence>
<dbReference type="GO" id="GO:0004065">
    <property type="term" value="F:arylsulfatase activity"/>
    <property type="evidence" value="ECO:0007669"/>
    <property type="project" value="TreeGrafter"/>
</dbReference>
<accession>A0A7D5TNA3</accession>
<dbReference type="OrthoDB" id="3164at2157"/>
<dbReference type="PANTHER" id="PTHR42693">
    <property type="entry name" value="ARYLSULFATASE FAMILY MEMBER"/>
    <property type="match status" value="1"/>
</dbReference>
<reference evidence="4 5" key="1">
    <citation type="submission" date="2020-07" db="EMBL/GenBank/DDBJ databases">
        <title>Halosimplex pelagicum sp. nov. and Halosimplex rubrum sp. nov., isolated from salted brown alga Laminaria, and emended description of the genus Halosimplex.</title>
        <authorList>
            <person name="Cui H."/>
        </authorList>
    </citation>
    <scope>NUCLEOTIDE SEQUENCE [LARGE SCALE GENOMIC DNA]</scope>
    <source>
        <strain evidence="4 5">R27</strain>
    </source>
</reference>
<protein>
    <submittedName>
        <fullName evidence="4">Sulfatase-like hydrolase/transferase</fullName>
    </submittedName>
</protein>
<dbReference type="GeneID" id="56079627"/>
<dbReference type="EMBL" id="CP058910">
    <property type="protein sequence ID" value="QLH78912.1"/>
    <property type="molecule type" value="Genomic_DNA"/>
</dbReference>
<evidence type="ECO:0000313" key="5">
    <source>
        <dbReference type="Proteomes" id="UP000509667"/>
    </source>
</evidence>
<proteinExistence type="inferred from homology"/>
<dbReference type="KEGG" id="hrr:HZS55_17150"/>
<dbReference type="SUPFAM" id="SSF53649">
    <property type="entry name" value="Alkaline phosphatase-like"/>
    <property type="match status" value="1"/>
</dbReference>
<dbReference type="AlphaFoldDB" id="A0A7D5TNA3"/>
<keyword evidence="5" id="KW-1185">Reference proteome</keyword>
<evidence type="ECO:0000256" key="2">
    <source>
        <dbReference type="SAM" id="MobiDB-lite"/>
    </source>
</evidence>
<gene>
    <name evidence="4" type="ORF">HZS55_17150</name>
</gene>
<dbReference type="InterPro" id="IPR050738">
    <property type="entry name" value="Sulfatase"/>
</dbReference>
<dbReference type="PANTHER" id="PTHR42693:SF33">
    <property type="entry name" value="ARYLSULFATASE"/>
    <property type="match status" value="1"/>
</dbReference>
<dbReference type="InterPro" id="IPR000917">
    <property type="entry name" value="Sulfatase_N"/>
</dbReference>
<dbReference type="Pfam" id="PF00884">
    <property type="entry name" value="Sulfatase"/>
    <property type="match status" value="1"/>
</dbReference>
<dbReference type="Gene3D" id="3.40.720.10">
    <property type="entry name" value="Alkaline Phosphatase, subunit A"/>
    <property type="match status" value="1"/>
</dbReference>
<feature type="region of interest" description="Disordered" evidence="2">
    <location>
        <begin position="340"/>
        <end position="366"/>
    </location>
</feature>
<feature type="domain" description="Sulfatase N-terminal" evidence="3">
    <location>
        <begin position="31"/>
        <end position="288"/>
    </location>
</feature>
<name>A0A7D5TNA3_9EURY</name>
<organism evidence="4 5">
    <name type="scientific">Halosimplex rubrum</name>
    <dbReference type="NCBI Taxonomy" id="869889"/>
    <lineage>
        <taxon>Archaea</taxon>
        <taxon>Methanobacteriati</taxon>
        <taxon>Methanobacteriota</taxon>
        <taxon>Stenosarchaea group</taxon>
        <taxon>Halobacteria</taxon>
        <taxon>Halobacteriales</taxon>
        <taxon>Haloarculaceae</taxon>
        <taxon>Halosimplex</taxon>
    </lineage>
</organism>